<gene>
    <name evidence="1" type="ORF">AV903_15410</name>
</gene>
<organism evidence="1 2">
    <name type="scientific">Erwinia tracheiphila</name>
    <dbReference type="NCBI Taxonomy" id="65700"/>
    <lineage>
        <taxon>Bacteria</taxon>
        <taxon>Pseudomonadati</taxon>
        <taxon>Pseudomonadota</taxon>
        <taxon>Gammaproteobacteria</taxon>
        <taxon>Enterobacterales</taxon>
        <taxon>Erwiniaceae</taxon>
        <taxon>Erwinia</taxon>
    </lineage>
</organism>
<name>A0A345CUH1_9GAMM</name>
<sequence>MNRAGWGICFITLCTWLARHTALEISSVITFFHNLVRRWAGHFILSPADDFYENARQQLPVKLLPVRNHDLKNGHGRTA</sequence>
<evidence type="ECO:0000313" key="2">
    <source>
        <dbReference type="Proteomes" id="UP000264980"/>
    </source>
</evidence>
<reference evidence="1 2" key="1">
    <citation type="submission" date="2016-01" db="EMBL/GenBank/DDBJ databases">
        <authorList>
            <person name="Oliw E.H."/>
        </authorList>
    </citation>
    <scope>NUCLEOTIDE SEQUENCE [LARGE SCALE GENOMIC DNA]</scope>
    <source>
        <strain evidence="1 2">MDcuke</strain>
    </source>
</reference>
<accession>A0A345CUH1</accession>
<evidence type="ECO:0000313" key="1">
    <source>
        <dbReference type="EMBL" id="AXF77088.1"/>
    </source>
</evidence>
<dbReference type="AlphaFoldDB" id="A0A345CUH1"/>
<dbReference type="EMBL" id="CP013970">
    <property type="protein sequence ID" value="AXF77088.1"/>
    <property type="molecule type" value="Genomic_DNA"/>
</dbReference>
<proteinExistence type="predicted"/>
<protein>
    <submittedName>
        <fullName evidence="1">Uncharacterized protein</fullName>
    </submittedName>
</protein>
<dbReference type="Proteomes" id="UP000264980">
    <property type="component" value="Chromosome"/>
</dbReference>